<dbReference type="InterPro" id="IPR000742">
    <property type="entry name" value="EGF"/>
</dbReference>
<evidence type="ECO:0000259" key="5">
    <source>
        <dbReference type="PROSITE" id="PS50878"/>
    </source>
</evidence>
<dbReference type="Proteomes" id="UP001303046">
    <property type="component" value="Unassembled WGS sequence"/>
</dbReference>
<evidence type="ECO:0000256" key="2">
    <source>
        <dbReference type="PROSITE-ProRule" id="PRU00076"/>
    </source>
</evidence>
<organism evidence="6 7">
    <name type="scientific">Necator americanus</name>
    <name type="common">Human hookworm</name>
    <dbReference type="NCBI Taxonomy" id="51031"/>
    <lineage>
        <taxon>Eukaryota</taxon>
        <taxon>Metazoa</taxon>
        <taxon>Ecdysozoa</taxon>
        <taxon>Nematoda</taxon>
        <taxon>Chromadorea</taxon>
        <taxon>Rhabditida</taxon>
        <taxon>Rhabditina</taxon>
        <taxon>Rhabditomorpha</taxon>
        <taxon>Strongyloidea</taxon>
        <taxon>Ancylostomatidae</taxon>
        <taxon>Bunostominae</taxon>
        <taxon>Necator</taxon>
    </lineage>
</organism>
<keyword evidence="3" id="KW-0812">Transmembrane</keyword>
<dbReference type="PANTHER" id="PTHR47027:SF20">
    <property type="entry name" value="REVERSE TRANSCRIPTASE-LIKE PROTEIN WITH RNA-DIRECTED DNA POLYMERASE DOMAIN"/>
    <property type="match status" value="1"/>
</dbReference>
<feature type="domain" description="EGF-like" evidence="4">
    <location>
        <begin position="401"/>
        <end position="438"/>
    </location>
</feature>
<gene>
    <name evidence="6" type="primary">Necator_chrIV.g14866</name>
    <name evidence="6" type="ORF">RB195_001571</name>
</gene>
<dbReference type="InterPro" id="IPR000152">
    <property type="entry name" value="EGF-type_Asp/Asn_hydroxyl_site"/>
</dbReference>
<dbReference type="CDD" id="cd00054">
    <property type="entry name" value="EGF_CA"/>
    <property type="match status" value="1"/>
</dbReference>
<dbReference type="PANTHER" id="PTHR47027">
    <property type="entry name" value="REVERSE TRANSCRIPTASE DOMAIN-CONTAINING PROTEIN"/>
    <property type="match status" value="1"/>
</dbReference>
<keyword evidence="2" id="KW-0245">EGF-like domain</keyword>
<sequence>MPLCLTFIDLKKAFDSVETEAVVEALDNQSVPTQYIKVLRGLYSNFTTGISPFYKNIIIDVKRGVRQGDTISPKIFTATLENAMRKLEWDDMGVKVDGRQLHHLRFADEIVLITPSISQAERMLIEFDETCGCVGFQLNLQKTMFMRNGWVSDAPFTLNGTNISECTSYVYLGRELNMMNDLTPELGRRRRAARGAYKSIADVVKKTRNTRLRAHLFNTTVLPALTYASETWAFLKQEENAVSVIERAIEGVMPGVSRFTQVRDGIRSPLLRQRSKIRDAAAFAKESKIRWAGHVMRFNDNRWTRAVSDWVPRDIKRTTGRPPTRWSDFFTKSFKEKYDVLRVPRERRNHWATLAPGQMEELLAPARPVRRSTGVKVIKVMGRASKFQNNMLVQLGIHIGDEGYCREGLCKNGGACVDKYDGYSCDCNHTPFGGSDCSKEYSMFVPSGSSLQIPWQNPAHTNNCHRISIQTTATNVSLVKSKALFADSTFNMSVNYAGYLTLSIYDGFFFTHKNTEKRWNLSDNIMHDIGFCASDTSFNLTVDGEPSIHFEGNWTFFQNFNVWTFLDKNYTGCVSRLQVGSSFPLKNPKAARLKHSGKIRFGSCSMDIIDIRQPAARIPDDEGIHIHAIAHAKHHIISVTSIAGLAIAGFLALLLSILVCYMRSRPEGVYKTNEGECSPSRMTSSCEDIDLSVPKETLL</sequence>
<dbReference type="Pfam" id="PF00078">
    <property type="entry name" value="RVT_1"/>
    <property type="match status" value="1"/>
</dbReference>
<keyword evidence="3" id="KW-0472">Membrane</keyword>
<dbReference type="SUPFAM" id="SSF49899">
    <property type="entry name" value="Concanavalin A-like lectins/glucanases"/>
    <property type="match status" value="1"/>
</dbReference>
<evidence type="ECO:0008006" key="8">
    <source>
        <dbReference type="Google" id="ProtNLM"/>
    </source>
</evidence>
<dbReference type="Gene3D" id="2.10.25.10">
    <property type="entry name" value="Laminin"/>
    <property type="match status" value="1"/>
</dbReference>
<dbReference type="PROSITE" id="PS50026">
    <property type="entry name" value="EGF_3"/>
    <property type="match status" value="1"/>
</dbReference>
<accession>A0ABR1DF49</accession>
<dbReference type="PROSITE" id="PS50878">
    <property type="entry name" value="RT_POL"/>
    <property type="match status" value="1"/>
</dbReference>
<evidence type="ECO:0000313" key="6">
    <source>
        <dbReference type="EMBL" id="KAK6749034.1"/>
    </source>
</evidence>
<keyword evidence="3" id="KW-1133">Transmembrane helix</keyword>
<dbReference type="InterPro" id="IPR013320">
    <property type="entry name" value="ConA-like_dom_sf"/>
</dbReference>
<feature type="domain" description="Reverse transcriptase" evidence="5">
    <location>
        <begin position="1"/>
        <end position="163"/>
    </location>
</feature>
<dbReference type="InterPro" id="IPR000477">
    <property type="entry name" value="RT_dom"/>
</dbReference>
<evidence type="ECO:0000313" key="7">
    <source>
        <dbReference type="Proteomes" id="UP001303046"/>
    </source>
</evidence>
<proteinExistence type="predicted"/>
<comment type="caution">
    <text evidence="6">The sequence shown here is derived from an EMBL/GenBank/DDBJ whole genome shotgun (WGS) entry which is preliminary data.</text>
</comment>
<reference evidence="6 7" key="1">
    <citation type="submission" date="2023-08" db="EMBL/GenBank/DDBJ databases">
        <title>A Necator americanus chromosomal reference genome.</title>
        <authorList>
            <person name="Ilik V."/>
            <person name="Petrzelkova K.J."/>
            <person name="Pardy F."/>
            <person name="Fuh T."/>
            <person name="Niatou-Singa F.S."/>
            <person name="Gouil Q."/>
            <person name="Baker L."/>
            <person name="Ritchie M.E."/>
            <person name="Jex A.R."/>
            <person name="Gazzola D."/>
            <person name="Li H."/>
            <person name="Toshio Fujiwara R."/>
            <person name="Zhan B."/>
            <person name="Aroian R.V."/>
            <person name="Pafco B."/>
            <person name="Schwarz E.M."/>
        </authorList>
    </citation>
    <scope>NUCLEOTIDE SEQUENCE [LARGE SCALE GENOMIC DNA]</scope>
    <source>
        <strain evidence="6 7">Aroian</strain>
        <tissue evidence="6">Whole animal</tissue>
    </source>
</reference>
<comment type="caution">
    <text evidence="2">Lacks conserved residue(s) required for the propagation of feature annotation.</text>
</comment>
<dbReference type="EMBL" id="JAVFWL010000004">
    <property type="protein sequence ID" value="KAK6749034.1"/>
    <property type="molecule type" value="Genomic_DNA"/>
</dbReference>
<name>A0ABR1DF49_NECAM</name>
<feature type="transmembrane region" description="Helical" evidence="3">
    <location>
        <begin position="636"/>
        <end position="661"/>
    </location>
</feature>
<keyword evidence="1" id="KW-1015">Disulfide bond</keyword>
<evidence type="ECO:0000256" key="3">
    <source>
        <dbReference type="SAM" id="Phobius"/>
    </source>
</evidence>
<evidence type="ECO:0000259" key="4">
    <source>
        <dbReference type="PROSITE" id="PS50026"/>
    </source>
</evidence>
<evidence type="ECO:0000256" key="1">
    <source>
        <dbReference type="ARBA" id="ARBA00023157"/>
    </source>
</evidence>
<protein>
    <recommendedName>
        <fullName evidence="8">EGF-like domain protein</fullName>
    </recommendedName>
</protein>
<keyword evidence="7" id="KW-1185">Reference proteome</keyword>
<dbReference type="PROSITE" id="PS00010">
    <property type="entry name" value="ASX_HYDROXYL"/>
    <property type="match status" value="1"/>
</dbReference>